<dbReference type="PANTHER" id="PTHR33546">
    <property type="entry name" value="LARGE, MULTIFUNCTIONAL SECRETED PROTEIN-RELATED"/>
    <property type="match status" value="1"/>
</dbReference>
<protein>
    <recommendedName>
        <fullName evidence="2">Pyrroloquinoline quinone-dependent pyranose dehydrogenase beta-propeller domain-containing protein</fullName>
    </recommendedName>
</protein>
<dbReference type="SUPFAM" id="SSF50952">
    <property type="entry name" value="Soluble quinoprotein glucose dehydrogenase"/>
    <property type="match status" value="1"/>
</dbReference>
<dbReference type="STRING" id="44576.SAMN05421881_100325"/>
<feature type="domain" description="Pyrroloquinoline quinone-dependent pyranose dehydrogenase beta-propeller" evidence="2">
    <location>
        <begin position="34"/>
        <end position="365"/>
    </location>
</feature>
<dbReference type="AlphaFoldDB" id="A0A1H3CIE5"/>
<dbReference type="EMBL" id="FNOY01000003">
    <property type="protein sequence ID" value="SDX53668.1"/>
    <property type="molecule type" value="Genomic_DNA"/>
</dbReference>
<dbReference type="Pfam" id="PF22807">
    <property type="entry name" value="TrAA12"/>
    <property type="match status" value="1"/>
</dbReference>
<dbReference type="Gene3D" id="2.120.10.30">
    <property type="entry name" value="TolB, C-terminal domain"/>
    <property type="match status" value="1"/>
</dbReference>
<evidence type="ECO:0000259" key="2">
    <source>
        <dbReference type="Pfam" id="PF22807"/>
    </source>
</evidence>
<dbReference type="InterPro" id="IPR011042">
    <property type="entry name" value="6-blade_b-propeller_TolB-like"/>
</dbReference>
<evidence type="ECO:0000313" key="4">
    <source>
        <dbReference type="Proteomes" id="UP000198640"/>
    </source>
</evidence>
<sequence>MKFLPIFNLIVLFCISTSAKSDQQTALPLENIQLPPGFSISVWAEVPDARAMALGDDGTVFVGSKSAGNVYAITEKSGKRQVRVIADRLKMPTGIAFHEGALYIAAVDKILRIDNIENTLDKPAAPHIINADYPSETIHAQRYIAAGPDGWLYVSIGSPCNVCEADPTEFAIISRIRPDGSEREVFAQGVRNSLGFDWHPVTGDIWFTNNNRDWMGEDLPPHEMNHAPRPGLHFGFPYCHGSTLLDPKFGAKRGCNKSTPPAAELDPHVTPMGMRFYTGSLFPERYRNQIIMAEHGSWNRRVKVGHRLLFVQLEADQVVSKEVFAEGWLIAEQNQAWGSPVDVLVMPDGALLVSDDTTGAIYRISYDETAIGQDEDN</sequence>
<evidence type="ECO:0000256" key="1">
    <source>
        <dbReference type="SAM" id="SignalP"/>
    </source>
</evidence>
<organism evidence="3 4">
    <name type="scientific">Nitrosomonas halophila</name>
    <dbReference type="NCBI Taxonomy" id="44576"/>
    <lineage>
        <taxon>Bacteria</taxon>
        <taxon>Pseudomonadati</taxon>
        <taxon>Pseudomonadota</taxon>
        <taxon>Betaproteobacteria</taxon>
        <taxon>Nitrosomonadales</taxon>
        <taxon>Nitrosomonadaceae</taxon>
        <taxon>Nitrosomonas</taxon>
    </lineage>
</organism>
<dbReference type="PANTHER" id="PTHR33546:SF1">
    <property type="entry name" value="LARGE, MULTIFUNCTIONAL SECRETED PROTEIN"/>
    <property type="match status" value="1"/>
</dbReference>
<reference evidence="3 4" key="1">
    <citation type="submission" date="2016-10" db="EMBL/GenBank/DDBJ databases">
        <authorList>
            <person name="de Groot N.N."/>
        </authorList>
    </citation>
    <scope>NUCLEOTIDE SEQUENCE [LARGE SCALE GENOMIC DNA]</scope>
    <source>
        <strain evidence="3 4">Nm1</strain>
    </source>
</reference>
<proteinExistence type="predicted"/>
<dbReference type="Proteomes" id="UP000198640">
    <property type="component" value="Unassembled WGS sequence"/>
</dbReference>
<dbReference type="InterPro" id="IPR054539">
    <property type="entry name" value="Beta-prop_PDH"/>
</dbReference>
<dbReference type="RefSeq" id="WP_090411276.1">
    <property type="nucleotide sequence ID" value="NZ_FNOY01000003.1"/>
</dbReference>
<accession>A0A1H3CIE5</accession>
<evidence type="ECO:0000313" key="3">
    <source>
        <dbReference type="EMBL" id="SDX53668.1"/>
    </source>
</evidence>
<feature type="signal peptide" evidence="1">
    <location>
        <begin position="1"/>
        <end position="19"/>
    </location>
</feature>
<name>A0A1H3CIE5_9PROT</name>
<feature type="chain" id="PRO_5011753724" description="Pyrroloquinoline quinone-dependent pyranose dehydrogenase beta-propeller domain-containing protein" evidence="1">
    <location>
        <begin position="20"/>
        <end position="377"/>
    </location>
</feature>
<dbReference type="InterPro" id="IPR011041">
    <property type="entry name" value="Quinoprot_gluc/sorb_DH_b-prop"/>
</dbReference>
<keyword evidence="4" id="KW-1185">Reference proteome</keyword>
<keyword evidence="1" id="KW-0732">Signal</keyword>
<gene>
    <name evidence="3" type="ORF">SAMN05421881_100325</name>
</gene>
<dbReference type="OrthoDB" id="9770043at2"/>